<feature type="compositionally biased region" description="Polar residues" evidence="1">
    <location>
        <begin position="64"/>
        <end position="81"/>
    </location>
</feature>
<gene>
    <name evidence="2" type="ORF">BO82DRAFT_353897</name>
</gene>
<evidence type="ECO:0000313" key="2">
    <source>
        <dbReference type="EMBL" id="PYH82347.1"/>
    </source>
</evidence>
<sequence>MRRQFSHISYALNEYTILPGYHTSKPKNLEPSSLVQLRRHKKPSGTSFPGLLHCVHQYDHRQSKLPSNPTEKYNAQTTRPQLTPAYPPARSTHQLTQFRKKPRHRTLSLHESRQTHAQPVIPRVTPPTIPKPGTSEHPTYPSGRHYCNSKILPGG</sequence>
<name>A0A319CGB1_9EURO</name>
<feature type="region of interest" description="Disordered" evidence="1">
    <location>
        <begin position="59"/>
        <end position="155"/>
    </location>
</feature>
<dbReference type="VEuPathDB" id="FungiDB:BO82DRAFT_353897"/>
<proteinExistence type="predicted"/>
<reference evidence="2 3" key="1">
    <citation type="submission" date="2016-12" db="EMBL/GenBank/DDBJ databases">
        <title>The genomes of Aspergillus section Nigri reveals drivers in fungal speciation.</title>
        <authorList>
            <consortium name="DOE Joint Genome Institute"/>
            <person name="Vesth T.C."/>
            <person name="Nybo J."/>
            <person name="Theobald S."/>
            <person name="Brandl J."/>
            <person name="Frisvad J.C."/>
            <person name="Nielsen K.F."/>
            <person name="Lyhne E.K."/>
            <person name="Kogle M.E."/>
            <person name="Kuo A."/>
            <person name="Riley R."/>
            <person name="Clum A."/>
            <person name="Nolan M."/>
            <person name="Lipzen A."/>
            <person name="Salamov A."/>
            <person name="Henrissat B."/>
            <person name="Wiebenga A."/>
            <person name="De Vries R.P."/>
            <person name="Grigoriev I.V."/>
            <person name="Mortensen U.H."/>
            <person name="Andersen M.R."/>
            <person name="Baker S.E."/>
        </authorList>
    </citation>
    <scope>NUCLEOTIDE SEQUENCE [LARGE SCALE GENOMIC DNA]</scope>
    <source>
        <strain evidence="2 3">CBS 121591</strain>
    </source>
</reference>
<accession>A0A319CGB1</accession>
<evidence type="ECO:0000313" key="3">
    <source>
        <dbReference type="Proteomes" id="UP000248340"/>
    </source>
</evidence>
<keyword evidence="3" id="KW-1185">Reference proteome</keyword>
<dbReference type="Proteomes" id="UP000248340">
    <property type="component" value="Unassembled WGS sequence"/>
</dbReference>
<organism evidence="2 3">
    <name type="scientific">Aspergillus uvarum CBS 121591</name>
    <dbReference type="NCBI Taxonomy" id="1448315"/>
    <lineage>
        <taxon>Eukaryota</taxon>
        <taxon>Fungi</taxon>
        <taxon>Dikarya</taxon>
        <taxon>Ascomycota</taxon>
        <taxon>Pezizomycotina</taxon>
        <taxon>Eurotiomycetes</taxon>
        <taxon>Eurotiomycetidae</taxon>
        <taxon>Eurotiales</taxon>
        <taxon>Aspergillaceae</taxon>
        <taxon>Aspergillus</taxon>
        <taxon>Aspergillus subgen. Circumdati</taxon>
    </lineage>
</organism>
<dbReference type="GeneID" id="37137821"/>
<evidence type="ECO:0000256" key="1">
    <source>
        <dbReference type="SAM" id="MobiDB-lite"/>
    </source>
</evidence>
<protein>
    <submittedName>
        <fullName evidence="2">Uncharacterized protein</fullName>
    </submittedName>
</protein>
<dbReference type="AlphaFoldDB" id="A0A319CGB1"/>
<dbReference type="RefSeq" id="XP_025492547.1">
    <property type="nucleotide sequence ID" value="XM_025635080.1"/>
</dbReference>
<dbReference type="EMBL" id="KZ821696">
    <property type="protein sequence ID" value="PYH82347.1"/>
    <property type="molecule type" value="Genomic_DNA"/>
</dbReference>
<feature type="compositionally biased region" description="Basic residues" evidence="1">
    <location>
        <begin position="98"/>
        <end position="107"/>
    </location>
</feature>